<dbReference type="Pfam" id="PF00425">
    <property type="entry name" value="Chorismate_bind"/>
    <property type="match status" value="1"/>
</dbReference>
<dbReference type="AlphaFoldDB" id="A0A937DKQ5"/>
<dbReference type="InterPro" id="IPR015890">
    <property type="entry name" value="Chorismate_C"/>
</dbReference>
<dbReference type="GO" id="GO:0000162">
    <property type="term" value="P:L-tryptophan biosynthetic process"/>
    <property type="evidence" value="ECO:0007669"/>
    <property type="project" value="TreeGrafter"/>
</dbReference>
<name>A0A937DKQ5_9BACT</name>
<dbReference type="PANTHER" id="PTHR11236:SF9">
    <property type="entry name" value="ANTHRANILATE SYNTHASE COMPONENT 1"/>
    <property type="match status" value="1"/>
</dbReference>
<dbReference type="Gene3D" id="3.60.120.10">
    <property type="entry name" value="Anthranilate synthase"/>
    <property type="match status" value="1"/>
</dbReference>
<dbReference type="PANTHER" id="PTHR11236">
    <property type="entry name" value="AMINOBENZOATE/ANTHRANILATE SYNTHASE"/>
    <property type="match status" value="1"/>
</dbReference>
<evidence type="ECO:0000313" key="2">
    <source>
        <dbReference type="EMBL" id="MBL0767180.1"/>
    </source>
</evidence>
<keyword evidence="3" id="KW-1185">Reference proteome</keyword>
<evidence type="ECO:0000313" key="3">
    <source>
        <dbReference type="Proteomes" id="UP000642920"/>
    </source>
</evidence>
<evidence type="ECO:0000259" key="1">
    <source>
        <dbReference type="Pfam" id="PF00425"/>
    </source>
</evidence>
<reference evidence="2" key="1">
    <citation type="submission" date="2021-01" db="EMBL/GenBank/DDBJ databases">
        <title>Marivirga sp. nov., isolated from intertidal surface sediments.</title>
        <authorList>
            <person name="Zhang M."/>
        </authorList>
    </citation>
    <scope>NUCLEOTIDE SEQUENCE</scope>
    <source>
        <strain evidence="2">SM1354</strain>
    </source>
</reference>
<protein>
    <submittedName>
        <fullName evidence="2">Anthranilate synthase component I family protein</fullName>
    </submittedName>
</protein>
<dbReference type="InterPro" id="IPR019999">
    <property type="entry name" value="Anth_synth_I-like"/>
</dbReference>
<organism evidence="2 3">
    <name type="scientific">Marivirga atlantica</name>
    <dbReference type="NCBI Taxonomy" id="1548457"/>
    <lineage>
        <taxon>Bacteria</taxon>
        <taxon>Pseudomonadati</taxon>
        <taxon>Bacteroidota</taxon>
        <taxon>Cytophagia</taxon>
        <taxon>Cytophagales</taxon>
        <taxon>Marivirgaceae</taxon>
        <taxon>Marivirga</taxon>
    </lineage>
</organism>
<proteinExistence type="predicted"/>
<dbReference type="SUPFAM" id="SSF56322">
    <property type="entry name" value="ADC synthase"/>
    <property type="match status" value="1"/>
</dbReference>
<sequence length="424" mass="48934">MIKALLTLKNKTEKKLIVEWAQQFNYCLFFNPSDTVDYPYSTFPNRLVFADEQIPINNQNVFQSLKNRLNELNTELYGYLSYDIKEQTHQVIGKNTAQINWPNSVFFKPKAVIDFDDKNVQITSQNAYDIKQEIELYLKNKQWTDDHNKIHSFKAFFDEDEYINTVKKLQNHILEGDIYEINFCINYEVSASYFNPLATFFKLSKHSPTPFASFLKCNSKYVLCASPERFIKFENDKIISQPIKGTAKRSSETKTDNQLKEELYSSEKERAENMMIVDLVRNDLAQSSIPGSVKVEELFGIYSFKYVHQMISTIASIPKPGTHVVDIIEKAFPMGSMTGAPKKRAIELIDHYENVKRSVFSGSIGYISNEVFDFNVVIRSIYFDAKTLKLNFEVGSAITYDSDPEAEYAECQLKAEAIKNILEL</sequence>
<dbReference type="PRINTS" id="PR00095">
    <property type="entry name" value="ANTSNTHASEI"/>
</dbReference>
<dbReference type="RefSeq" id="WP_201924733.1">
    <property type="nucleotide sequence ID" value="NZ_JAERQG010000008.1"/>
</dbReference>
<gene>
    <name evidence="2" type="ORF">JKP34_18075</name>
</gene>
<accession>A0A937DKQ5</accession>
<dbReference type="InterPro" id="IPR005801">
    <property type="entry name" value="ADC_synthase"/>
</dbReference>
<comment type="caution">
    <text evidence="2">The sequence shown here is derived from an EMBL/GenBank/DDBJ whole genome shotgun (WGS) entry which is preliminary data.</text>
</comment>
<dbReference type="EMBL" id="JAERQG010000008">
    <property type="protein sequence ID" value="MBL0767180.1"/>
    <property type="molecule type" value="Genomic_DNA"/>
</dbReference>
<feature type="domain" description="Chorismate-utilising enzyme C-terminal" evidence="1">
    <location>
        <begin position="159"/>
        <end position="414"/>
    </location>
</feature>
<dbReference type="Proteomes" id="UP000642920">
    <property type="component" value="Unassembled WGS sequence"/>
</dbReference>